<dbReference type="InterPro" id="IPR002100">
    <property type="entry name" value="TF_MADSbox"/>
</dbReference>
<reference evidence="9" key="2">
    <citation type="submission" date="2025-08" db="UniProtKB">
        <authorList>
            <consortium name="RefSeq"/>
        </authorList>
    </citation>
    <scope>IDENTIFICATION</scope>
    <source>
        <tissue evidence="9">Leaf</tissue>
    </source>
</reference>
<dbReference type="AlphaFoldDB" id="A0A1S3Y7K0"/>
<evidence type="ECO:0000256" key="6">
    <source>
        <dbReference type="SAM" id="MobiDB-lite"/>
    </source>
</evidence>
<evidence type="ECO:0000259" key="7">
    <source>
        <dbReference type="PROSITE" id="PS50066"/>
    </source>
</evidence>
<dbReference type="GO" id="GO:0005634">
    <property type="term" value="C:nucleus"/>
    <property type="evidence" value="ECO:0007669"/>
    <property type="project" value="UniProtKB-SubCell"/>
</dbReference>
<keyword evidence="3" id="KW-0238">DNA-binding</keyword>
<feature type="region of interest" description="Disordered" evidence="6">
    <location>
        <begin position="153"/>
        <end position="173"/>
    </location>
</feature>
<dbReference type="RefSeq" id="XP_016448153.1">
    <property type="nucleotide sequence ID" value="XM_016592667.1"/>
</dbReference>
<dbReference type="PaxDb" id="4097-A0A1S3Y7K0"/>
<keyword evidence="2" id="KW-0805">Transcription regulation</keyword>
<dbReference type="PANTHER" id="PTHR11945:SF695">
    <property type="entry name" value="AGAMOUS-LIKE MADS-BOX PROTEIN AGL90"/>
    <property type="match status" value="1"/>
</dbReference>
<dbReference type="OMA" id="MEFLFCE"/>
<organism evidence="8 9">
    <name type="scientific">Nicotiana tabacum</name>
    <name type="common">Common tobacco</name>
    <dbReference type="NCBI Taxonomy" id="4097"/>
    <lineage>
        <taxon>Eukaryota</taxon>
        <taxon>Viridiplantae</taxon>
        <taxon>Streptophyta</taxon>
        <taxon>Embryophyta</taxon>
        <taxon>Tracheophyta</taxon>
        <taxon>Spermatophyta</taxon>
        <taxon>Magnoliopsida</taxon>
        <taxon>eudicotyledons</taxon>
        <taxon>Gunneridae</taxon>
        <taxon>Pentapetalae</taxon>
        <taxon>asterids</taxon>
        <taxon>lamiids</taxon>
        <taxon>Solanales</taxon>
        <taxon>Solanaceae</taxon>
        <taxon>Nicotianoideae</taxon>
        <taxon>Nicotianeae</taxon>
        <taxon>Nicotiana</taxon>
    </lineage>
</organism>
<keyword evidence="8" id="KW-1185">Reference proteome</keyword>
<dbReference type="SUPFAM" id="SSF55455">
    <property type="entry name" value="SRF-like"/>
    <property type="match status" value="1"/>
</dbReference>
<evidence type="ECO:0000256" key="1">
    <source>
        <dbReference type="ARBA" id="ARBA00004123"/>
    </source>
</evidence>
<comment type="subcellular location">
    <subcellularLocation>
        <location evidence="1">Nucleus</location>
    </subcellularLocation>
</comment>
<dbReference type="KEGG" id="nta:107773221"/>
<dbReference type="InterPro" id="IPR036879">
    <property type="entry name" value="TF_MADSbox_sf"/>
</dbReference>
<sequence length="173" mass="20039">MAGKKHKNSSKMSESEKKALILKRTRSLFKQAKELSILCAIQIAIIVFSPWETSPIYWPSEAQATEIFKNYLKKPEVVRMKKLIKLETYLSEKEKAKEEDIRKMEQKNDEMEMEFLFCELIKGKSMNELDVRQTKGLLKLAALKKAKLEEMKKQLAEQNDQPKQGNDNAAGAW</sequence>
<gene>
    <name evidence="9" type="primary">LOC107773221</name>
</gene>
<evidence type="ECO:0000313" key="9">
    <source>
        <dbReference type="RefSeq" id="XP_016448153.1"/>
    </source>
</evidence>
<evidence type="ECO:0000256" key="5">
    <source>
        <dbReference type="ARBA" id="ARBA00023242"/>
    </source>
</evidence>
<name>A0A1S3Y7K0_TOBAC</name>
<dbReference type="Proteomes" id="UP000790787">
    <property type="component" value="Chromosome 13"/>
</dbReference>
<proteinExistence type="predicted"/>
<keyword evidence="5" id="KW-0539">Nucleus</keyword>
<dbReference type="GO" id="GO:0000978">
    <property type="term" value="F:RNA polymerase II cis-regulatory region sequence-specific DNA binding"/>
    <property type="evidence" value="ECO:0000318"/>
    <property type="project" value="GO_Central"/>
</dbReference>
<dbReference type="GeneID" id="107773221"/>
<dbReference type="Pfam" id="PF00319">
    <property type="entry name" value="SRF-TF"/>
    <property type="match status" value="1"/>
</dbReference>
<dbReference type="PANTHER" id="PTHR11945">
    <property type="entry name" value="MADS BOX PROTEIN"/>
    <property type="match status" value="1"/>
</dbReference>
<evidence type="ECO:0000256" key="3">
    <source>
        <dbReference type="ARBA" id="ARBA00023125"/>
    </source>
</evidence>
<dbReference type="GO" id="GO:0046983">
    <property type="term" value="F:protein dimerization activity"/>
    <property type="evidence" value="ECO:0007669"/>
    <property type="project" value="InterPro"/>
</dbReference>
<protein>
    <submittedName>
        <fullName evidence="9">Agamous-like MADS-box protein AGL90</fullName>
    </submittedName>
</protein>
<dbReference type="GO" id="GO:0006357">
    <property type="term" value="P:regulation of transcription by RNA polymerase II"/>
    <property type="evidence" value="ECO:0000318"/>
    <property type="project" value="GO_Central"/>
</dbReference>
<evidence type="ECO:0000313" key="8">
    <source>
        <dbReference type="Proteomes" id="UP000790787"/>
    </source>
</evidence>
<keyword evidence="4" id="KW-0804">Transcription</keyword>
<feature type="compositionally biased region" description="Polar residues" evidence="6">
    <location>
        <begin position="158"/>
        <end position="167"/>
    </location>
</feature>
<evidence type="ECO:0000256" key="4">
    <source>
        <dbReference type="ARBA" id="ARBA00023163"/>
    </source>
</evidence>
<accession>A0A1S3Y7K0</accession>
<feature type="domain" description="MADS-box" evidence="7">
    <location>
        <begin position="1"/>
        <end position="49"/>
    </location>
</feature>
<dbReference type="OrthoDB" id="1299655at2759"/>
<dbReference type="PROSITE" id="PS50066">
    <property type="entry name" value="MADS_BOX_2"/>
    <property type="match status" value="1"/>
</dbReference>
<evidence type="ECO:0000256" key="2">
    <source>
        <dbReference type="ARBA" id="ARBA00023015"/>
    </source>
</evidence>
<dbReference type="STRING" id="4097.A0A1S3Y7K0"/>
<reference evidence="8" key="1">
    <citation type="journal article" date="2014" name="Nat. Commun.">
        <title>The tobacco genome sequence and its comparison with those of tomato and potato.</title>
        <authorList>
            <person name="Sierro N."/>
            <person name="Battey J.N."/>
            <person name="Ouadi S."/>
            <person name="Bakaher N."/>
            <person name="Bovet L."/>
            <person name="Willig A."/>
            <person name="Goepfert S."/>
            <person name="Peitsch M.C."/>
            <person name="Ivanov N.V."/>
        </authorList>
    </citation>
    <scope>NUCLEOTIDE SEQUENCE [LARGE SCALE GENOMIC DNA]</scope>
</reference>
<dbReference type="SMART" id="SM00432">
    <property type="entry name" value="MADS"/>
    <property type="match status" value="1"/>
</dbReference>
<dbReference type="Gene3D" id="3.40.1810.10">
    <property type="entry name" value="Transcription factor, MADS-box"/>
    <property type="match status" value="1"/>
</dbReference>
<dbReference type="GO" id="GO:0000981">
    <property type="term" value="F:DNA-binding transcription factor activity, RNA polymerase II-specific"/>
    <property type="evidence" value="ECO:0000318"/>
    <property type="project" value="GO_Central"/>
</dbReference>